<keyword evidence="5 6" id="KW-0234">DNA repair</keyword>
<dbReference type="InterPro" id="IPR013849">
    <property type="entry name" value="DNA_helicase_Holl-junc_RuvA_I"/>
</dbReference>
<dbReference type="SMART" id="SM00278">
    <property type="entry name" value="HhH1"/>
    <property type="match status" value="2"/>
</dbReference>
<dbReference type="Gene3D" id="2.40.50.140">
    <property type="entry name" value="Nucleic acid-binding proteins"/>
    <property type="match status" value="1"/>
</dbReference>
<dbReference type="NCBIfam" id="TIGR00084">
    <property type="entry name" value="ruvA"/>
    <property type="match status" value="1"/>
</dbReference>
<keyword evidence="3 6" id="KW-0238">DNA-binding</keyword>
<dbReference type="SUPFAM" id="SSF47781">
    <property type="entry name" value="RuvA domain 2-like"/>
    <property type="match status" value="1"/>
</dbReference>
<dbReference type="InterPro" id="IPR012340">
    <property type="entry name" value="NA-bd_OB-fold"/>
</dbReference>
<keyword evidence="10" id="KW-1185">Reference proteome</keyword>
<dbReference type="GO" id="GO:0008821">
    <property type="term" value="F:crossover junction DNA endonuclease activity"/>
    <property type="evidence" value="ECO:0007669"/>
    <property type="project" value="UniProtKB-EC"/>
</dbReference>
<dbReference type="Pfam" id="PF14520">
    <property type="entry name" value="HHH_5"/>
    <property type="match status" value="1"/>
</dbReference>
<evidence type="ECO:0000259" key="8">
    <source>
        <dbReference type="SMART" id="SM00278"/>
    </source>
</evidence>
<name>A0ABY5HP98_9GAMM</name>
<feature type="region of interest" description="Disordered" evidence="7">
    <location>
        <begin position="137"/>
        <end position="156"/>
    </location>
</feature>
<dbReference type="InterPro" id="IPR011114">
    <property type="entry name" value="RuvA_C"/>
</dbReference>
<feature type="domain" description="Helix-hairpin-helix DNA-binding motif class 1" evidence="8">
    <location>
        <begin position="73"/>
        <end position="92"/>
    </location>
</feature>
<dbReference type="InterPro" id="IPR010994">
    <property type="entry name" value="RuvA_2-like"/>
</dbReference>
<comment type="domain">
    <text evidence="6">Has three domains with a flexible linker between the domains II and III and assumes an 'L' shape. Domain III is highly mobile and contacts RuvB.</text>
</comment>
<evidence type="ECO:0000313" key="10">
    <source>
        <dbReference type="Proteomes" id="UP001058461"/>
    </source>
</evidence>
<evidence type="ECO:0000313" key="9">
    <source>
        <dbReference type="EMBL" id="UTW13706.1"/>
    </source>
</evidence>
<evidence type="ECO:0000256" key="4">
    <source>
        <dbReference type="ARBA" id="ARBA00023172"/>
    </source>
</evidence>
<dbReference type="CDD" id="cd14332">
    <property type="entry name" value="UBA_RuvA_C"/>
    <property type="match status" value="1"/>
</dbReference>
<comment type="caution">
    <text evidence="6">Lacks conserved residue(s) required for the propagation of feature annotation.</text>
</comment>
<keyword evidence="4 6" id="KW-0233">DNA recombination</keyword>
<feature type="compositionally biased region" description="Polar residues" evidence="7">
    <location>
        <begin position="137"/>
        <end position="147"/>
    </location>
</feature>
<dbReference type="Pfam" id="PF01330">
    <property type="entry name" value="RuvA_N"/>
    <property type="match status" value="1"/>
</dbReference>
<gene>
    <name evidence="6 9" type="primary">ruvA</name>
    <name evidence="9" type="ORF">KDW95_08730</name>
</gene>
<dbReference type="SUPFAM" id="SSF50249">
    <property type="entry name" value="Nucleic acid-binding proteins"/>
    <property type="match status" value="1"/>
</dbReference>
<keyword evidence="1 6" id="KW-0963">Cytoplasm</keyword>
<dbReference type="Gene3D" id="1.10.8.10">
    <property type="entry name" value="DNA helicase RuvA subunit, C-terminal domain"/>
    <property type="match status" value="1"/>
</dbReference>
<keyword evidence="2 6" id="KW-0227">DNA damage</keyword>
<comment type="similarity">
    <text evidence="6">Belongs to the RuvA family.</text>
</comment>
<sequence>MIGRLRGELLEKHPPQLLVEVGGVGYELEASMNTFYRLPERGKQVVLYTHFVVREDAQLLYGFADRGERSLFRALIKVNGVGPKLALTILSGIDADGFVRAVHQGDTASLVRLPGIGKKTAERLIVEMKDKLKELQQSGPAEFQLSSPGDDLVPAGPDAVGEAESALVALGYKPAEATKAVSQAARQLDANAPCEALIRQALKSMIGG</sequence>
<dbReference type="Pfam" id="PF07499">
    <property type="entry name" value="RuvA_C"/>
    <property type="match status" value="1"/>
</dbReference>
<dbReference type="InterPro" id="IPR003583">
    <property type="entry name" value="Hlx-hairpin-Hlx_DNA-bd_motif"/>
</dbReference>
<dbReference type="SUPFAM" id="SSF46929">
    <property type="entry name" value="DNA helicase RuvA subunit, C-terminal domain"/>
    <property type="match status" value="1"/>
</dbReference>
<protein>
    <recommendedName>
        <fullName evidence="6">Holliday junction branch migration complex subunit RuvA</fullName>
    </recommendedName>
</protein>
<comment type="subunit">
    <text evidence="6">Homotetramer. Forms an RuvA(8)-RuvB(12)-Holliday junction (HJ) complex. HJ DNA is sandwiched between 2 RuvA tetramers; dsDNA enters through RuvA and exits via RuvB. An RuvB hexamer assembles on each DNA strand where it exits the tetramer. Each RuvB hexamer is contacted by two RuvA subunits (via domain III) on 2 adjacent RuvB subunits; this complex drives branch migration. In the full resolvosome a probable DNA-RuvA(4)-RuvB(12)-RuvC(2) complex forms which resolves the HJ.</text>
</comment>
<dbReference type="Gene3D" id="1.10.150.20">
    <property type="entry name" value="5' to 3' exonuclease, C-terminal subdomain"/>
    <property type="match status" value="1"/>
</dbReference>
<dbReference type="InterPro" id="IPR036267">
    <property type="entry name" value="RuvA_C_sf"/>
</dbReference>
<feature type="region of interest" description="Domain III" evidence="6">
    <location>
        <begin position="155"/>
        <end position="208"/>
    </location>
</feature>
<evidence type="ECO:0000256" key="3">
    <source>
        <dbReference type="ARBA" id="ARBA00023125"/>
    </source>
</evidence>
<evidence type="ECO:0000256" key="5">
    <source>
        <dbReference type="ARBA" id="ARBA00023204"/>
    </source>
</evidence>
<dbReference type="Proteomes" id="UP001058461">
    <property type="component" value="Chromosome"/>
</dbReference>
<feature type="region of interest" description="Domain I" evidence="6">
    <location>
        <begin position="1"/>
        <end position="64"/>
    </location>
</feature>
<accession>A0ABY5HP98</accession>
<dbReference type="InterPro" id="IPR000085">
    <property type="entry name" value="RuvA"/>
</dbReference>
<feature type="domain" description="Helix-hairpin-helix DNA-binding motif class 1" evidence="8">
    <location>
        <begin position="108"/>
        <end position="127"/>
    </location>
</feature>
<proteinExistence type="inferred from homology"/>
<dbReference type="EMBL" id="CP073347">
    <property type="protein sequence ID" value="UTW13706.1"/>
    <property type="molecule type" value="Genomic_DNA"/>
</dbReference>
<evidence type="ECO:0000256" key="7">
    <source>
        <dbReference type="SAM" id="MobiDB-lite"/>
    </source>
</evidence>
<dbReference type="RefSeq" id="WP_255855896.1">
    <property type="nucleotide sequence ID" value="NZ_CP073347.1"/>
</dbReference>
<evidence type="ECO:0000256" key="6">
    <source>
        <dbReference type="HAMAP-Rule" id="MF_00031"/>
    </source>
</evidence>
<organism evidence="9 10">
    <name type="scientific">Marinobacterium rhizophilum</name>
    <dbReference type="NCBI Taxonomy" id="420402"/>
    <lineage>
        <taxon>Bacteria</taxon>
        <taxon>Pseudomonadati</taxon>
        <taxon>Pseudomonadota</taxon>
        <taxon>Gammaproteobacteria</taxon>
        <taxon>Oceanospirillales</taxon>
        <taxon>Oceanospirillaceae</taxon>
        <taxon>Marinobacterium</taxon>
    </lineage>
</organism>
<comment type="function">
    <text evidence="6">The RuvA-RuvB-RuvC complex processes Holliday junction (HJ) DNA during genetic recombination and DNA repair, while the RuvA-RuvB complex plays an important role in the rescue of blocked DNA replication forks via replication fork reversal (RFR). RuvA specifically binds to HJ cruciform DNA, conferring on it an open structure. The RuvB hexamer acts as an ATP-dependent pump, pulling dsDNA into and through the RuvAB complex. HJ branch migration allows RuvC to scan DNA until it finds its consensus sequence, where it cleaves and resolves the cruciform DNA.</text>
</comment>
<evidence type="ECO:0000256" key="2">
    <source>
        <dbReference type="ARBA" id="ARBA00022763"/>
    </source>
</evidence>
<evidence type="ECO:0000256" key="1">
    <source>
        <dbReference type="ARBA" id="ARBA00022490"/>
    </source>
</evidence>
<keyword evidence="9" id="KW-0378">Hydrolase</keyword>
<reference evidence="9" key="1">
    <citation type="submission" date="2021-04" db="EMBL/GenBank/DDBJ databases">
        <title>Oceanospirillales bacteria with DddD are important DMSP degraders in coastal seawater.</title>
        <authorList>
            <person name="Liu J."/>
        </authorList>
    </citation>
    <scope>NUCLEOTIDE SEQUENCE</scope>
    <source>
        <strain evidence="9">D13-1</strain>
    </source>
</reference>
<dbReference type="HAMAP" id="MF_00031">
    <property type="entry name" value="DNA_HJ_migration_RuvA"/>
    <property type="match status" value="1"/>
</dbReference>
<comment type="subcellular location">
    <subcellularLocation>
        <location evidence="6">Cytoplasm</location>
    </subcellularLocation>
</comment>